<dbReference type="FunFam" id="1.10.10.10:FF:000001">
    <property type="entry name" value="LysR family transcriptional regulator"/>
    <property type="match status" value="1"/>
</dbReference>
<protein>
    <submittedName>
        <fullName evidence="6">RuBisCO operon transcriptional regulator</fullName>
    </submittedName>
</protein>
<dbReference type="Proteomes" id="UP000503399">
    <property type="component" value="Chromosome"/>
</dbReference>
<name>A0A6F8ZH58_9FIRM</name>
<feature type="domain" description="HTH lysR-type" evidence="5">
    <location>
        <begin position="13"/>
        <end position="70"/>
    </location>
</feature>
<dbReference type="Gene3D" id="3.40.190.290">
    <property type="match status" value="1"/>
</dbReference>
<dbReference type="KEGG" id="hfv:R50_1593"/>
<dbReference type="GO" id="GO:0000976">
    <property type="term" value="F:transcription cis-regulatory region binding"/>
    <property type="evidence" value="ECO:0007669"/>
    <property type="project" value="TreeGrafter"/>
</dbReference>
<dbReference type="InterPro" id="IPR036388">
    <property type="entry name" value="WH-like_DNA-bd_sf"/>
</dbReference>
<dbReference type="InterPro" id="IPR005119">
    <property type="entry name" value="LysR_subst-bd"/>
</dbReference>
<proteinExistence type="inferred from homology"/>
<dbReference type="Pfam" id="PF03466">
    <property type="entry name" value="LysR_substrate"/>
    <property type="match status" value="1"/>
</dbReference>
<dbReference type="PANTHER" id="PTHR30126:SF5">
    <property type="entry name" value="HTH-TYPE TRANSCRIPTIONAL ACTIVATOR CMPR"/>
    <property type="match status" value="1"/>
</dbReference>
<sequence>MGVGRMNRPEDAFSLHQLRIFQTVARRMSFSRAAEDMIVSQPAVSIHIKNLERQLGLPLFEKVGRRIVLTEAGERLLHYSQRIFALLDETVEAMRVLAGGQEGRLEVAADTTAGVYVVPAYLGSFRRLHPGIAISLEVTNRTAAVERLLLREDLAVIGQVPEQADELVATPFLVNELVVIAGPDHRLAGQHRIPLQELEQETFLLREPGSGTRATAERFFAEAGVRLRAGMELGSNSAIKQAVANGLGIAVIPRRAIALELEAGRLVVLDVQGFPRLRTWQVVEVRNRFLPPPARLFKSFLLAGQEGTVAEVLPRQPG</sequence>
<evidence type="ECO:0000259" key="5">
    <source>
        <dbReference type="PROSITE" id="PS50931"/>
    </source>
</evidence>
<keyword evidence="2" id="KW-0805">Transcription regulation</keyword>
<dbReference type="PANTHER" id="PTHR30126">
    <property type="entry name" value="HTH-TYPE TRANSCRIPTIONAL REGULATOR"/>
    <property type="match status" value="1"/>
</dbReference>
<dbReference type="SUPFAM" id="SSF53850">
    <property type="entry name" value="Periplasmic binding protein-like II"/>
    <property type="match status" value="1"/>
</dbReference>
<evidence type="ECO:0000313" key="6">
    <source>
        <dbReference type="EMBL" id="CAB1129094.1"/>
    </source>
</evidence>
<dbReference type="EMBL" id="LR778114">
    <property type="protein sequence ID" value="CAB1129094.1"/>
    <property type="molecule type" value="Genomic_DNA"/>
</dbReference>
<dbReference type="AlphaFoldDB" id="A0A6F8ZH58"/>
<comment type="similarity">
    <text evidence="1">Belongs to the LysR transcriptional regulatory family.</text>
</comment>
<dbReference type="Gene3D" id="1.10.10.10">
    <property type="entry name" value="Winged helix-like DNA-binding domain superfamily/Winged helix DNA-binding domain"/>
    <property type="match status" value="1"/>
</dbReference>
<keyword evidence="3" id="KW-0238">DNA-binding</keyword>
<gene>
    <name evidence="6" type="primary">rbcR</name>
    <name evidence="6" type="ORF">R50_1593</name>
</gene>
<organism evidence="6 7">
    <name type="scientific">Candidatus Hydrogenisulfobacillus filiaventi</name>
    <dbReference type="NCBI Taxonomy" id="2707344"/>
    <lineage>
        <taxon>Bacteria</taxon>
        <taxon>Bacillati</taxon>
        <taxon>Bacillota</taxon>
        <taxon>Clostridia</taxon>
        <taxon>Eubacteriales</taxon>
        <taxon>Clostridiales Family XVII. Incertae Sedis</taxon>
        <taxon>Candidatus Hydrogenisulfobacillus</taxon>
    </lineage>
</organism>
<dbReference type="InterPro" id="IPR036390">
    <property type="entry name" value="WH_DNA-bd_sf"/>
</dbReference>
<dbReference type="Pfam" id="PF00126">
    <property type="entry name" value="HTH_1"/>
    <property type="match status" value="1"/>
</dbReference>
<keyword evidence="7" id="KW-1185">Reference proteome</keyword>
<evidence type="ECO:0000256" key="2">
    <source>
        <dbReference type="ARBA" id="ARBA00023015"/>
    </source>
</evidence>
<evidence type="ECO:0000256" key="4">
    <source>
        <dbReference type="ARBA" id="ARBA00023163"/>
    </source>
</evidence>
<keyword evidence="4" id="KW-0804">Transcription</keyword>
<dbReference type="GO" id="GO:0003700">
    <property type="term" value="F:DNA-binding transcription factor activity"/>
    <property type="evidence" value="ECO:0007669"/>
    <property type="project" value="InterPro"/>
</dbReference>
<dbReference type="PROSITE" id="PS50931">
    <property type="entry name" value="HTH_LYSR"/>
    <property type="match status" value="1"/>
</dbReference>
<dbReference type="SUPFAM" id="SSF46785">
    <property type="entry name" value="Winged helix' DNA-binding domain"/>
    <property type="match status" value="1"/>
</dbReference>
<dbReference type="PRINTS" id="PR00039">
    <property type="entry name" value="HTHLYSR"/>
</dbReference>
<accession>A0A6F8ZH58</accession>
<evidence type="ECO:0000256" key="1">
    <source>
        <dbReference type="ARBA" id="ARBA00009437"/>
    </source>
</evidence>
<evidence type="ECO:0000256" key="3">
    <source>
        <dbReference type="ARBA" id="ARBA00023125"/>
    </source>
</evidence>
<reference evidence="6 7" key="1">
    <citation type="submission" date="2020-02" db="EMBL/GenBank/DDBJ databases">
        <authorList>
            <person name="Hogendoorn C."/>
        </authorList>
    </citation>
    <scope>NUCLEOTIDE SEQUENCE [LARGE SCALE GENOMIC DNA]</scope>
    <source>
        <strain evidence="6">R501</strain>
    </source>
</reference>
<dbReference type="InterPro" id="IPR000847">
    <property type="entry name" value="LysR_HTH_N"/>
</dbReference>
<evidence type="ECO:0000313" key="7">
    <source>
        <dbReference type="Proteomes" id="UP000503399"/>
    </source>
</evidence>